<gene>
    <name evidence="1" type="ORF">ALC60_13593</name>
</gene>
<sequence>MFIAEIDDDCILGVDFLKLIDLHNVFDPIFLEQISDTDTAFKCSRVESVSPVRVPSNLAPFFESSSQYLKELEL</sequence>
<keyword evidence="2" id="KW-1185">Reference proteome</keyword>
<accession>A0A151WHS3</accession>
<evidence type="ECO:0000313" key="1">
    <source>
        <dbReference type="EMBL" id="KYQ47391.1"/>
    </source>
</evidence>
<protein>
    <submittedName>
        <fullName evidence="1">Uncharacterized protein</fullName>
    </submittedName>
</protein>
<dbReference type="AlphaFoldDB" id="A0A151WHS3"/>
<organism evidence="1 2">
    <name type="scientific">Mycetomoellerius zeteki</name>
    <dbReference type="NCBI Taxonomy" id="64791"/>
    <lineage>
        <taxon>Eukaryota</taxon>
        <taxon>Metazoa</taxon>
        <taxon>Ecdysozoa</taxon>
        <taxon>Arthropoda</taxon>
        <taxon>Hexapoda</taxon>
        <taxon>Insecta</taxon>
        <taxon>Pterygota</taxon>
        <taxon>Neoptera</taxon>
        <taxon>Endopterygota</taxon>
        <taxon>Hymenoptera</taxon>
        <taxon>Apocrita</taxon>
        <taxon>Aculeata</taxon>
        <taxon>Formicoidea</taxon>
        <taxon>Formicidae</taxon>
        <taxon>Myrmicinae</taxon>
        <taxon>Mycetomoellerius</taxon>
    </lineage>
</organism>
<proteinExistence type="predicted"/>
<evidence type="ECO:0000313" key="2">
    <source>
        <dbReference type="Proteomes" id="UP000075809"/>
    </source>
</evidence>
<dbReference type="STRING" id="64791.A0A151WHS3"/>
<name>A0A151WHS3_9HYME</name>
<dbReference type="EMBL" id="KQ983107">
    <property type="protein sequence ID" value="KYQ47391.1"/>
    <property type="molecule type" value="Genomic_DNA"/>
</dbReference>
<dbReference type="Proteomes" id="UP000075809">
    <property type="component" value="Unassembled WGS sequence"/>
</dbReference>
<reference evidence="1 2" key="1">
    <citation type="submission" date="2015-09" db="EMBL/GenBank/DDBJ databases">
        <title>Trachymyrmex zeteki WGS genome.</title>
        <authorList>
            <person name="Nygaard S."/>
            <person name="Hu H."/>
            <person name="Boomsma J."/>
            <person name="Zhang G."/>
        </authorList>
    </citation>
    <scope>NUCLEOTIDE SEQUENCE [LARGE SCALE GENOMIC DNA]</scope>
    <source>
        <strain evidence="1">Tzet28-1</strain>
        <tissue evidence="1">Whole body</tissue>
    </source>
</reference>